<proteinExistence type="inferred from homology"/>
<dbReference type="UniPathway" id="UPA00114"/>
<evidence type="ECO:0000256" key="5">
    <source>
        <dbReference type="ARBA" id="ARBA00022801"/>
    </source>
</evidence>
<protein>
    <recommendedName>
        <fullName evidence="11">xylan 1,4-beta-xylosidase</fullName>
        <ecNumber evidence="11">3.2.1.37</ecNumber>
    </recommendedName>
</protein>
<evidence type="ECO:0000256" key="6">
    <source>
        <dbReference type="ARBA" id="ARBA00023180"/>
    </source>
</evidence>
<evidence type="ECO:0000256" key="1">
    <source>
        <dbReference type="ARBA" id="ARBA00004851"/>
    </source>
</evidence>
<keyword evidence="9" id="KW-0624">Polysaccharide degradation</keyword>
<dbReference type="InterPro" id="IPR001764">
    <property type="entry name" value="Glyco_hydro_3_N"/>
</dbReference>
<reference evidence="14" key="1">
    <citation type="journal article" date="2020" name="Front. Microbiol.">
        <title>Gene regulatory networks of Penicillium echinulatum 2HH and Penicillium oxalicum 114-2 inferred by a computational biology approach.</title>
        <authorList>
            <person name="Lenz A.R."/>
            <person name="Galan-Vasquez E."/>
            <person name="Balbinot E."/>
            <person name="De Abreu F.P."/>
            <person name="De Oliveira N.S."/>
            <person name="Da Rosa L.O."/>
            <person name="De Avila E Silva S."/>
            <person name="Camassola M."/>
            <person name="Dillon A.J.P."/>
            <person name="Perez-Rueda E."/>
        </authorList>
    </citation>
    <scope>NUCLEOTIDE SEQUENCE</scope>
    <source>
        <strain evidence="14">S1M29</strain>
    </source>
</reference>
<dbReference type="Pfam" id="PF01915">
    <property type="entry name" value="Glyco_hydro_3_C"/>
    <property type="match status" value="1"/>
</dbReference>
<keyword evidence="15" id="KW-1185">Reference proteome</keyword>
<evidence type="ECO:0000256" key="4">
    <source>
        <dbReference type="ARBA" id="ARBA00022729"/>
    </source>
</evidence>
<comment type="catalytic activity">
    <reaction evidence="10">
        <text>Hydrolysis of (1-&gt;4)-beta-D-xylans, to remove successive D-xylose residues from the non-reducing termini.</text>
        <dbReference type="EC" id="3.2.1.37"/>
    </reaction>
</comment>
<dbReference type="Pfam" id="PF14310">
    <property type="entry name" value="Fn3-like"/>
    <property type="match status" value="1"/>
</dbReference>
<evidence type="ECO:0000256" key="10">
    <source>
        <dbReference type="ARBA" id="ARBA00024574"/>
    </source>
</evidence>
<dbReference type="Pfam" id="PF01822">
    <property type="entry name" value="WSC"/>
    <property type="match status" value="1"/>
</dbReference>
<evidence type="ECO:0000256" key="11">
    <source>
        <dbReference type="ARBA" id="ARBA00026107"/>
    </source>
</evidence>
<evidence type="ECO:0000256" key="12">
    <source>
        <dbReference type="SAM" id="SignalP"/>
    </source>
</evidence>
<dbReference type="Proteomes" id="UP000631181">
    <property type="component" value="Unassembled WGS sequence"/>
</dbReference>
<keyword evidence="6" id="KW-0325">Glycoprotein</keyword>
<evidence type="ECO:0000313" key="15">
    <source>
        <dbReference type="Proteomes" id="UP000631181"/>
    </source>
</evidence>
<dbReference type="SUPFAM" id="SSF52279">
    <property type="entry name" value="Beta-D-glucan exohydrolase, C-terminal domain"/>
    <property type="match status" value="1"/>
</dbReference>
<evidence type="ECO:0000313" key="14">
    <source>
        <dbReference type="EMBL" id="KAF7712501.1"/>
    </source>
</evidence>
<dbReference type="InterPro" id="IPR013783">
    <property type="entry name" value="Ig-like_fold"/>
</dbReference>
<dbReference type="InterPro" id="IPR017853">
    <property type="entry name" value="GH"/>
</dbReference>
<dbReference type="PANTHER" id="PTHR42721:SF3">
    <property type="entry name" value="BETA-D-XYLOSIDASE 5-RELATED"/>
    <property type="match status" value="1"/>
</dbReference>
<dbReference type="InterPro" id="IPR002889">
    <property type="entry name" value="WSC_carb-bd"/>
</dbReference>
<dbReference type="EMBL" id="WIWV01000171">
    <property type="protein sequence ID" value="KAF7712501.1"/>
    <property type="molecule type" value="Genomic_DNA"/>
</dbReference>
<comment type="caution">
    <text evidence="14">The sequence shown here is derived from an EMBL/GenBank/DDBJ whole genome shotgun (WGS) entry which is preliminary data.</text>
</comment>
<dbReference type="InterPro" id="IPR036881">
    <property type="entry name" value="Glyco_hydro_3_C_sf"/>
</dbReference>
<dbReference type="GO" id="GO:0009044">
    <property type="term" value="F:xylan 1,4-beta-xylosidase activity"/>
    <property type="evidence" value="ECO:0007669"/>
    <property type="project" value="UniProtKB-EC"/>
</dbReference>
<dbReference type="SMART" id="SM01217">
    <property type="entry name" value="Fn3_like"/>
    <property type="match status" value="1"/>
</dbReference>
<evidence type="ECO:0000256" key="7">
    <source>
        <dbReference type="ARBA" id="ARBA00023277"/>
    </source>
</evidence>
<dbReference type="GO" id="GO:0031222">
    <property type="term" value="P:arabinan catabolic process"/>
    <property type="evidence" value="ECO:0007669"/>
    <property type="project" value="TreeGrafter"/>
</dbReference>
<dbReference type="InterPro" id="IPR026891">
    <property type="entry name" value="Fn3-like"/>
</dbReference>
<evidence type="ECO:0000256" key="2">
    <source>
        <dbReference type="ARBA" id="ARBA00005336"/>
    </source>
</evidence>
<dbReference type="GO" id="GO:0045493">
    <property type="term" value="P:xylan catabolic process"/>
    <property type="evidence" value="ECO:0007669"/>
    <property type="project" value="UniProtKB-UniPathway"/>
</dbReference>
<dbReference type="OrthoDB" id="47059at2759"/>
<dbReference type="PROSITE" id="PS51212">
    <property type="entry name" value="WSC"/>
    <property type="match status" value="1"/>
</dbReference>
<feature type="signal peptide" evidence="12">
    <location>
        <begin position="1"/>
        <end position="26"/>
    </location>
</feature>
<gene>
    <name evidence="14" type="ORF">PECM_002702</name>
</gene>
<sequence>MERVKLSPYGALLALAVMSISTGVFAASSDAVGTDSSSAGTYEASTKYLGCYLDPKVNILTSAKLATISMTPQYCANWCGERGFSYSGVEFGKQCFCDTEPNLSGATLTKDTACNSACALEPSSSCGGTYIMSLYQISNPHGGSPDTRFVPACQRDPLSRNPVCNTTLSTAERVKSLVDSLTEEEKILNVVDASAGSSRLGLPSHEWWSEATHGVGSAPGVQFTRPPANFSWATSFPAPILTAAAFDDALVRSIGEVTGREGRAFANYGFSGFNFWAPNINAFRDPRWGRGQETPGEDILVAQNYVRGFVQGLQGDNPHEKQVIATCKHFAVYDVETDRYSDNFNPSQQDLAEFFLPPFKTCVRDSGVGSVMCSYNAVLGVPACASEYLLEDVLRDHWNFTADYNYVVSDCDAVTNIYQSHNFTDSFEAAASVALNAGVDLECGTTYLKLNESLADNQTSTQTLDRALTRLYSALFTVGFFDGGRYTDLNFADVANPSAQILAYDAAVEGMTLLKNDGLLPLGTSTKHKFKSVAVIGPFANATTQMQGDYSGIARAILSPLEAFKNMGDWKVNYALGTTISNETTIGFDAAMAAADESDLVVFLGGIDNSLENEGLDRKNLTWPQNQLDLMTKLSETNKPMIVVQFGGGQVDDSALFQNAGVNAVVWAGYPSQSGATALVDILQGKVSIAGRLPVTQYAASYADEVSLFDINLRPNTNGSYPGRTYKWYTGTPVLPFGYGLHYTDFNFEWRKGTLKEEYNIQELIESCQKKTDLIVNDNTPFASVKINVKNVGQVDSDYVSLLFLSSKDSGPAPRPRKTLVAYSRLHGIKKGEEQTTMLNLTLGSLARADENGSLVIFPGHYKIALDNDESLTYEFDLRGDTHVIETLPGPQEEYHYTVPVHIQAPTVGPQ</sequence>
<dbReference type="Pfam" id="PF00933">
    <property type="entry name" value="Glyco_hydro_3"/>
    <property type="match status" value="1"/>
</dbReference>
<dbReference type="InterPro" id="IPR036962">
    <property type="entry name" value="Glyco_hydro_3_N_sf"/>
</dbReference>
<dbReference type="SUPFAM" id="SSF51445">
    <property type="entry name" value="(Trans)glycosidases"/>
    <property type="match status" value="1"/>
</dbReference>
<comment type="similarity">
    <text evidence="2">Belongs to the glycosyl hydrolase 3 family.</text>
</comment>
<feature type="domain" description="WSC" evidence="13">
    <location>
        <begin position="45"/>
        <end position="138"/>
    </location>
</feature>
<name>A0A8J8WFG3_9EURO</name>
<dbReference type="Gene3D" id="3.20.20.300">
    <property type="entry name" value="Glycoside hydrolase, family 3, N-terminal domain"/>
    <property type="match status" value="1"/>
</dbReference>
<comment type="pathway">
    <text evidence="1">Glycan degradation; xylan degradation.</text>
</comment>
<feature type="chain" id="PRO_5035213772" description="xylan 1,4-beta-xylosidase" evidence="12">
    <location>
        <begin position="27"/>
        <end position="911"/>
    </location>
</feature>
<dbReference type="Gene3D" id="2.60.40.10">
    <property type="entry name" value="Immunoglobulins"/>
    <property type="match status" value="1"/>
</dbReference>
<dbReference type="EC" id="3.2.1.37" evidence="11"/>
<dbReference type="InterPro" id="IPR002772">
    <property type="entry name" value="Glyco_hydro_3_C"/>
</dbReference>
<keyword evidence="8 14" id="KW-0326">Glycosidase</keyword>
<dbReference type="PANTHER" id="PTHR42721">
    <property type="entry name" value="SUGAR HYDROLASE-RELATED"/>
    <property type="match status" value="1"/>
</dbReference>
<dbReference type="GO" id="GO:0046556">
    <property type="term" value="F:alpha-L-arabinofuranosidase activity"/>
    <property type="evidence" value="ECO:0007669"/>
    <property type="project" value="TreeGrafter"/>
</dbReference>
<keyword evidence="3" id="KW-0858">Xylan degradation</keyword>
<keyword evidence="5 14" id="KW-0378">Hydrolase</keyword>
<evidence type="ECO:0000256" key="8">
    <source>
        <dbReference type="ARBA" id="ARBA00023295"/>
    </source>
</evidence>
<dbReference type="SMART" id="SM00321">
    <property type="entry name" value="WSC"/>
    <property type="match status" value="1"/>
</dbReference>
<evidence type="ECO:0000256" key="9">
    <source>
        <dbReference type="ARBA" id="ARBA00023326"/>
    </source>
</evidence>
<organism evidence="14 15">
    <name type="scientific">Penicillium ucsense</name>
    <dbReference type="NCBI Taxonomy" id="2839758"/>
    <lineage>
        <taxon>Eukaryota</taxon>
        <taxon>Fungi</taxon>
        <taxon>Dikarya</taxon>
        <taxon>Ascomycota</taxon>
        <taxon>Pezizomycotina</taxon>
        <taxon>Eurotiomycetes</taxon>
        <taxon>Eurotiomycetidae</taxon>
        <taxon>Eurotiales</taxon>
        <taxon>Aspergillaceae</taxon>
        <taxon>Penicillium</taxon>
    </lineage>
</organism>
<keyword evidence="7" id="KW-0119">Carbohydrate metabolism</keyword>
<evidence type="ECO:0000256" key="3">
    <source>
        <dbReference type="ARBA" id="ARBA00022651"/>
    </source>
</evidence>
<dbReference type="AlphaFoldDB" id="A0A8J8WFG3"/>
<keyword evidence="4 12" id="KW-0732">Signal</keyword>
<dbReference type="InterPro" id="IPR044993">
    <property type="entry name" value="BXL"/>
</dbReference>
<accession>A0A8J8WFG3</accession>
<dbReference type="Gene3D" id="3.40.50.1700">
    <property type="entry name" value="Glycoside hydrolase family 3 C-terminal domain"/>
    <property type="match status" value="1"/>
</dbReference>
<evidence type="ECO:0000259" key="13">
    <source>
        <dbReference type="PROSITE" id="PS51212"/>
    </source>
</evidence>